<protein>
    <submittedName>
        <fullName evidence="1">Uncharacterized protein</fullName>
    </submittedName>
</protein>
<comment type="caution">
    <text evidence="1">The sequence shown here is derived from an EMBL/GenBank/DDBJ whole genome shotgun (WGS) entry which is preliminary data.</text>
</comment>
<name>A0ACC2KL17_PERAE</name>
<evidence type="ECO:0000313" key="2">
    <source>
        <dbReference type="Proteomes" id="UP001234297"/>
    </source>
</evidence>
<accession>A0ACC2KL17</accession>
<gene>
    <name evidence="1" type="ORF">MRB53_030157</name>
</gene>
<proteinExistence type="predicted"/>
<evidence type="ECO:0000313" key="1">
    <source>
        <dbReference type="EMBL" id="KAJ8621628.1"/>
    </source>
</evidence>
<keyword evidence="2" id="KW-1185">Reference proteome</keyword>
<organism evidence="1 2">
    <name type="scientific">Persea americana</name>
    <name type="common">Avocado</name>
    <dbReference type="NCBI Taxonomy" id="3435"/>
    <lineage>
        <taxon>Eukaryota</taxon>
        <taxon>Viridiplantae</taxon>
        <taxon>Streptophyta</taxon>
        <taxon>Embryophyta</taxon>
        <taxon>Tracheophyta</taxon>
        <taxon>Spermatophyta</taxon>
        <taxon>Magnoliopsida</taxon>
        <taxon>Magnoliidae</taxon>
        <taxon>Laurales</taxon>
        <taxon>Lauraceae</taxon>
        <taxon>Persea</taxon>
    </lineage>
</organism>
<dbReference type="Proteomes" id="UP001234297">
    <property type="component" value="Chromosome 10"/>
</dbReference>
<dbReference type="EMBL" id="CM056818">
    <property type="protein sequence ID" value="KAJ8621628.1"/>
    <property type="molecule type" value="Genomic_DNA"/>
</dbReference>
<reference evidence="1 2" key="1">
    <citation type="journal article" date="2022" name="Hortic Res">
        <title>A haplotype resolved chromosomal level avocado genome allows analysis of novel avocado genes.</title>
        <authorList>
            <person name="Nath O."/>
            <person name="Fletcher S.J."/>
            <person name="Hayward A."/>
            <person name="Shaw L.M."/>
            <person name="Masouleh A.K."/>
            <person name="Furtado A."/>
            <person name="Henry R.J."/>
            <person name="Mitter N."/>
        </authorList>
    </citation>
    <scope>NUCLEOTIDE SEQUENCE [LARGE SCALE GENOMIC DNA]</scope>
    <source>
        <strain evidence="2">cv. Hass</strain>
    </source>
</reference>
<sequence>MAKWRDSFDGLLGACKEPSMATEKHERTNGEGGGGAGRSLWKRWDGGLGSGSGSEKRGSGKRKKGIGIGEEGRREEEGGSADRRRASSGKIASSRRCLFFFGFVSHALT</sequence>